<gene>
    <name evidence="3" type="ORF">ACFOLC_15615</name>
</gene>
<feature type="transmembrane region" description="Helical" evidence="1">
    <location>
        <begin position="100"/>
        <end position="124"/>
    </location>
</feature>
<feature type="domain" description="DUF6708" evidence="2">
    <location>
        <begin position="116"/>
        <end position="305"/>
    </location>
</feature>
<dbReference type="Pfam" id="PF20455">
    <property type="entry name" value="DUF6708"/>
    <property type="match status" value="1"/>
</dbReference>
<keyword evidence="1" id="KW-1133">Transmembrane helix</keyword>
<evidence type="ECO:0000256" key="1">
    <source>
        <dbReference type="SAM" id="Phobius"/>
    </source>
</evidence>
<feature type="transmembrane region" description="Helical" evidence="1">
    <location>
        <begin position="265"/>
        <end position="284"/>
    </location>
</feature>
<keyword evidence="1" id="KW-0472">Membrane</keyword>
<evidence type="ECO:0000313" key="3">
    <source>
        <dbReference type="EMBL" id="MFC3552432.1"/>
    </source>
</evidence>
<sequence>MDYAGLDVRNIRYPINRPLTEEERENEFSRATRLDIEPNNYLSIIKCNSTFMELVDRWYSIKGFNVWLGAMTGAILLWLVSLVMWAMLFDTGKLDPDEWWVPWVGWGVLIPMGLFFLSGSVWLVRSECFRWTHYPMRLNRKTRQVHVFRQDGTVLTTPWDDLFIVLANSTTPPIGKTFDLRAHVLAEDRQTVLESFSLGYVLTGDEDSTRKLWEFIRRYMEEPDGVGQAFEQLGPLDPCLPLDGRKEGWGWGIFRTLATSIHWPLLQLVSSLVFSWVALGRGVAMITSKQPQWPAEVEAANAVEPNDPYQRNWRGNPPLTAWQKYWTAFCFVAGIIGSSWILWWVIRSASE</sequence>
<keyword evidence="1" id="KW-0812">Transmembrane</keyword>
<keyword evidence="4" id="KW-1185">Reference proteome</keyword>
<name>A0ABV7RUQ2_9GAMM</name>
<evidence type="ECO:0000313" key="4">
    <source>
        <dbReference type="Proteomes" id="UP001595740"/>
    </source>
</evidence>
<comment type="caution">
    <text evidence="3">The sequence shown here is derived from an EMBL/GenBank/DDBJ whole genome shotgun (WGS) entry which is preliminary data.</text>
</comment>
<reference evidence="4" key="1">
    <citation type="journal article" date="2019" name="Int. J. Syst. Evol. Microbiol.">
        <title>The Global Catalogue of Microorganisms (GCM) 10K type strain sequencing project: providing services to taxonomists for standard genome sequencing and annotation.</title>
        <authorList>
            <consortium name="The Broad Institute Genomics Platform"/>
            <consortium name="The Broad Institute Genome Sequencing Center for Infectious Disease"/>
            <person name="Wu L."/>
            <person name="Ma J."/>
        </authorList>
    </citation>
    <scope>NUCLEOTIDE SEQUENCE [LARGE SCALE GENOMIC DNA]</scope>
    <source>
        <strain evidence="4">KCTC 42875</strain>
    </source>
</reference>
<dbReference type="RefSeq" id="WP_386760193.1">
    <property type="nucleotide sequence ID" value="NZ_JBHRXK010000012.1"/>
</dbReference>
<organism evidence="3 4">
    <name type="scientific">Lysobacter cavernae</name>
    <dbReference type="NCBI Taxonomy" id="1685901"/>
    <lineage>
        <taxon>Bacteria</taxon>
        <taxon>Pseudomonadati</taxon>
        <taxon>Pseudomonadota</taxon>
        <taxon>Gammaproteobacteria</taxon>
        <taxon>Lysobacterales</taxon>
        <taxon>Lysobacteraceae</taxon>
        <taxon>Lysobacter</taxon>
    </lineage>
</organism>
<feature type="transmembrane region" description="Helical" evidence="1">
    <location>
        <begin position="325"/>
        <end position="346"/>
    </location>
</feature>
<evidence type="ECO:0000259" key="2">
    <source>
        <dbReference type="Pfam" id="PF20455"/>
    </source>
</evidence>
<dbReference type="EMBL" id="JBHRXK010000012">
    <property type="protein sequence ID" value="MFC3552432.1"/>
    <property type="molecule type" value="Genomic_DNA"/>
</dbReference>
<proteinExistence type="predicted"/>
<protein>
    <submittedName>
        <fullName evidence="3">DUF6708 domain-containing protein</fullName>
    </submittedName>
</protein>
<dbReference type="Proteomes" id="UP001595740">
    <property type="component" value="Unassembled WGS sequence"/>
</dbReference>
<feature type="transmembrane region" description="Helical" evidence="1">
    <location>
        <begin position="66"/>
        <end position="88"/>
    </location>
</feature>
<accession>A0ABV7RUQ2</accession>
<dbReference type="InterPro" id="IPR046554">
    <property type="entry name" value="DUF6708"/>
</dbReference>